<accession>A0A125YY81</accession>
<evidence type="ECO:0000313" key="5">
    <source>
        <dbReference type="EMBL" id="BAQ21711.1"/>
    </source>
</evidence>
<dbReference type="CDD" id="cd06464">
    <property type="entry name" value="ACD_sHsps-like"/>
    <property type="match status" value="1"/>
</dbReference>
<dbReference type="PANTHER" id="PTHR11527">
    <property type="entry name" value="HEAT-SHOCK PROTEIN 20 FAMILY MEMBER"/>
    <property type="match status" value="1"/>
</dbReference>
<reference evidence="5" key="1">
    <citation type="journal article" date="2004" name="Nature">
        <title>Genome sequence of the ultrasmall unicellular red alga Cyanidioschyzon merolae 10D.</title>
        <authorList>
            <person name="Matsuzaki M."/>
            <person name="Misumi O."/>
            <person name="Shin-i T."/>
            <person name="Maruyama S."/>
            <person name="Takahara M."/>
            <person name="Miyagishima S."/>
            <person name="Mori T."/>
            <person name="Nishida K."/>
            <person name="Yagisawa F."/>
            <person name="Nishida K."/>
            <person name="Yoshida Y."/>
            <person name="Nishimura Y."/>
            <person name="Nakao S."/>
            <person name="Kobayashi T."/>
            <person name="Momoyama Y."/>
            <person name="Higashiyama T."/>
            <person name="Minoda A."/>
            <person name="Sano M."/>
            <person name="Nomoto H."/>
            <person name="Oishi K."/>
            <person name="Hayashi H."/>
            <person name="Ohta F."/>
            <person name="Nishizaka S."/>
            <person name="Haga S."/>
            <person name="Miura S."/>
            <person name="Morishita T."/>
            <person name="Kabeya Y."/>
            <person name="Terasawa K."/>
            <person name="Suzuki Y."/>
            <person name="Ishii Y."/>
            <person name="Asakawa S."/>
            <person name="Takano H."/>
            <person name="Ohta N."/>
            <person name="Kuroiwa H."/>
            <person name="Tanaka K."/>
            <person name="Shimizu N."/>
            <person name="Sugano S."/>
            <person name="Sato N."/>
            <person name="Nozaki H."/>
            <person name="Ogasawara N."/>
            <person name="Kohara Y."/>
            <person name="Kuroiwa T."/>
        </authorList>
    </citation>
    <scope>NUCLEOTIDE SEQUENCE</scope>
</reference>
<dbReference type="InterPro" id="IPR002068">
    <property type="entry name" value="A-crystallin/Hsp20_dom"/>
</dbReference>
<evidence type="ECO:0000256" key="3">
    <source>
        <dbReference type="RuleBase" id="RU003616"/>
    </source>
</evidence>
<evidence type="ECO:0000259" key="4">
    <source>
        <dbReference type="PROSITE" id="PS01031"/>
    </source>
</evidence>
<dbReference type="Gene3D" id="2.60.40.790">
    <property type="match status" value="1"/>
</dbReference>
<dbReference type="EMBL" id="AB979124">
    <property type="protein sequence ID" value="BAQ21711.1"/>
    <property type="molecule type" value="Genomic_DNA"/>
</dbReference>
<dbReference type="SMR" id="A0A125YY81"/>
<sequence>MSYYFFDPFEDLMDDWFFGFPRVSRRRQAALQQQQQQQQYDDQKPAKANGVVARPQNVMAMITPRVDFKETPEAYEINAELAGVPRDQVKVELHGDLLTIRGEKREENRAEEKDEGGRVVYLRTERAFGAFERSLKLPKNVDRNSIKATHKDGVLNIVINKLKKDEDEKMNIEVTEA</sequence>
<reference evidence="5" key="2">
    <citation type="submission" date="2014-07" db="EMBL/GenBank/DDBJ databases">
        <title>Algae sense exact temperatures: small heat shock proteins are expressed at the survival threshold temperature in Cyanidioschyzon merolae and Chlamydomonas reinhardtii.</title>
        <authorList>
            <person name="Kobayashi Y."/>
            <person name="Harada N."/>
            <person name="Nishimura Y."/>
            <person name="Saito T."/>
            <person name="Nakamura M."/>
            <person name="Fujiwara T."/>
            <person name="Kuroiwa T."/>
            <person name="Misumi O."/>
        </authorList>
    </citation>
    <scope>NUCLEOTIDE SEQUENCE</scope>
</reference>
<comment type="similarity">
    <text evidence="2 3">Belongs to the small heat shock protein (HSP20) family.</text>
</comment>
<evidence type="ECO:0000256" key="2">
    <source>
        <dbReference type="PROSITE-ProRule" id="PRU00285"/>
    </source>
</evidence>
<dbReference type="PhylomeDB" id="A0A125YY81"/>
<name>A0A125YY81_CYAME</name>
<feature type="domain" description="SHSP" evidence="4">
    <location>
        <begin position="57"/>
        <end position="177"/>
    </location>
</feature>
<evidence type="ECO:0000256" key="1">
    <source>
        <dbReference type="ARBA" id="ARBA00023016"/>
    </source>
</evidence>
<dbReference type="Pfam" id="PF00011">
    <property type="entry name" value="HSP20"/>
    <property type="match status" value="1"/>
</dbReference>
<dbReference type="InterPro" id="IPR008978">
    <property type="entry name" value="HSP20-like_chaperone"/>
</dbReference>
<protein>
    <submittedName>
        <fullName evidence="5">Heat shock protein 20 family</fullName>
    </submittedName>
</protein>
<proteinExistence type="inferred from homology"/>
<keyword evidence="1 5" id="KW-0346">Stress response</keyword>
<dbReference type="PROSITE" id="PS01031">
    <property type="entry name" value="SHSP"/>
    <property type="match status" value="1"/>
</dbReference>
<dbReference type="InterPro" id="IPR031107">
    <property type="entry name" value="Small_HSP"/>
</dbReference>
<organism evidence="5">
    <name type="scientific">Cyanidioschyzon merolae</name>
    <name type="common">Red alga</name>
    <dbReference type="NCBI Taxonomy" id="45157"/>
    <lineage>
        <taxon>Eukaryota</taxon>
        <taxon>Rhodophyta</taxon>
        <taxon>Bangiophyceae</taxon>
        <taxon>Cyanidiales</taxon>
        <taxon>Cyanidiaceae</taxon>
        <taxon>Cyanidioschyzon</taxon>
    </lineage>
</organism>
<dbReference type="AlphaFoldDB" id="A0A125YY81"/>
<dbReference type="SUPFAM" id="SSF49764">
    <property type="entry name" value="HSP20-like chaperones"/>
    <property type="match status" value="1"/>
</dbReference>